<dbReference type="PANTHER" id="PTHR21428">
    <property type="entry name" value="MEDIATOR OF RNA POLYMERASE II TRANSCRIPTION SUBUNIT 7"/>
    <property type="match status" value="1"/>
</dbReference>
<dbReference type="GO" id="GO:0016592">
    <property type="term" value="C:mediator complex"/>
    <property type="evidence" value="ECO:0007669"/>
    <property type="project" value="InterPro"/>
</dbReference>
<dbReference type="PANTHER" id="PTHR21428:SF11">
    <property type="entry name" value="MEDIATOR OF RNA POLYMERASE II TRANSCRIPTION SUBUNIT 7"/>
    <property type="match status" value="1"/>
</dbReference>
<comment type="function">
    <text evidence="6">Component of the Mediator complex, a coactivator involved in the regulated transcription of nearly all RNA polymerase II-dependent genes. Mediator functions as a bridge to convey information from gene-specific regulatory proteins to the basal RNA polymerase II transcription machinery.</text>
</comment>
<dbReference type="GO" id="GO:0003712">
    <property type="term" value="F:transcription coregulator activity"/>
    <property type="evidence" value="ECO:0007669"/>
    <property type="project" value="InterPro"/>
</dbReference>
<organism evidence="7 8">
    <name type="scientific">Dimorphilus gyrociliatus</name>
    <dbReference type="NCBI Taxonomy" id="2664684"/>
    <lineage>
        <taxon>Eukaryota</taxon>
        <taxon>Metazoa</taxon>
        <taxon>Spiralia</taxon>
        <taxon>Lophotrochozoa</taxon>
        <taxon>Annelida</taxon>
        <taxon>Polychaeta</taxon>
        <taxon>Polychaeta incertae sedis</taxon>
        <taxon>Dinophilidae</taxon>
        <taxon>Dimorphilus</taxon>
    </lineage>
</organism>
<gene>
    <name evidence="7" type="ORF">DGYR_LOCUS4992</name>
</gene>
<keyword evidence="3 6" id="KW-0805">Transcription regulation</keyword>
<dbReference type="AlphaFoldDB" id="A0A7I8VJA2"/>
<accession>A0A7I8VJA2</accession>
<keyword evidence="6" id="KW-0010">Activator</keyword>
<dbReference type="InterPro" id="IPR009244">
    <property type="entry name" value="Mediatior_Med7"/>
</dbReference>
<comment type="caution">
    <text evidence="7">The sequence shown here is derived from an EMBL/GenBank/DDBJ whole genome shotgun (WGS) entry which is preliminary data.</text>
</comment>
<keyword evidence="4 6" id="KW-0804">Transcription</keyword>
<evidence type="ECO:0000313" key="8">
    <source>
        <dbReference type="Proteomes" id="UP000549394"/>
    </source>
</evidence>
<dbReference type="InterPro" id="IPR044888">
    <property type="entry name" value="Mediatior_Med7_sf"/>
</dbReference>
<dbReference type="SUPFAM" id="SSF140718">
    <property type="entry name" value="Mediator hinge subcomplex-like"/>
    <property type="match status" value="1"/>
</dbReference>
<reference evidence="7 8" key="1">
    <citation type="submission" date="2020-08" db="EMBL/GenBank/DDBJ databases">
        <authorList>
            <person name="Hejnol A."/>
        </authorList>
    </citation>
    <scope>NUCLEOTIDE SEQUENCE [LARGE SCALE GENOMIC DNA]</scope>
</reference>
<protein>
    <recommendedName>
        <fullName evidence="6">Mediator of RNA polymerase II transcription subunit 7</fullName>
    </recommendedName>
</protein>
<evidence type="ECO:0000256" key="2">
    <source>
        <dbReference type="ARBA" id="ARBA00009994"/>
    </source>
</evidence>
<dbReference type="Proteomes" id="UP000549394">
    <property type="component" value="Unassembled WGS sequence"/>
</dbReference>
<dbReference type="EMBL" id="CAJFCJ010000006">
    <property type="protein sequence ID" value="CAD5116355.1"/>
    <property type="molecule type" value="Genomic_DNA"/>
</dbReference>
<comment type="subunit">
    <text evidence="6">Component of the Mediator complex.</text>
</comment>
<dbReference type="GO" id="GO:0006357">
    <property type="term" value="P:regulation of transcription by RNA polymerase II"/>
    <property type="evidence" value="ECO:0007669"/>
    <property type="project" value="InterPro"/>
</dbReference>
<evidence type="ECO:0000256" key="3">
    <source>
        <dbReference type="ARBA" id="ARBA00023015"/>
    </source>
</evidence>
<evidence type="ECO:0000256" key="4">
    <source>
        <dbReference type="ARBA" id="ARBA00023163"/>
    </source>
</evidence>
<sequence length="228" mass="25821">MAVNQQQQAVSALPLPPIFYQGYTNENIEKGRAPQPPRPPKPYEPYSCFGFNYGGPNDGQIVPPLETQNVKRLHPQNYEHRRELIKMNHSLLCAVLDLLQILVTSADSPQRTQKLSDIYLILIHMQHLINELRPVQARDALAAMMQRQVKATREAVLSITRVMNKAANFVNKAICNVNVTSATNSIYPTFIKTEVEEEKKPSIITDESELKNELMCSIIDNLDREGLL</sequence>
<evidence type="ECO:0000313" key="7">
    <source>
        <dbReference type="EMBL" id="CAD5116355.1"/>
    </source>
</evidence>
<comment type="similarity">
    <text evidence="2 6">Belongs to the Mediator complex subunit 7 family.</text>
</comment>
<comment type="subcellular location">
    <subcellularLocation>
        <location evidence="1 6">Nucleus</location>
    </subcellularLocation>
</comment>
<evidence type="ECO:0000256" key="1">
    <source>
        <dbReference type="ARBA" id="ARBA00004123"/>
    </source>
</evidence>
<proteinExistence type="inferred from homology"/>
<dbReference type="Gene3D" id="6.10.140.200">
    <property type="match status" value="1"/>
</dbReference>
<dbReference type="GO" id="GO:0070847">
    <property type="term" value="C:core mediator complex"/>
    <property type="evidence" value="ECO:0007669"/>
    <property type="project" value="TreeGrafter"/>
</dbReference>
<evidence type="ECO:0000256" key="6">
    <source>
        <dbReference type="RuleBase" id="RU364060"/>
    </source>
</evidence>
<dbReference type="OrthoDB" id="10253553at2759"/>
<dbReference type="InterPro" id="IPR037212">
    <property type="entry name" value="Med7/Med21-like"/>
</dbReference>
<dbReference type="Pfam" id="PF05983">
    <property type="entry name" value="Med7"/>
    <property type="match status" value="1"/>
</dbReference>
<name>A0A7I8VJA2_9ANNE</name>
<evidence type="ECO:0000256" key="5">
    <source>
        <dbReference type="ARBA" id="ARBA00023242"/>
    </source>
</evidence>
<keyword evidence="5 6" id="KW-0539">Nucleus</keyword>
<keyword evidence="8" id="KW-1185">Reference proteome</keyword>